<keyword evidence="1" id="KW-0732">Signal</keyword>
<feature type="signal peptide" evidence="1">
    <location>
        <begin position="1"/>
        <end position="26"/>
    </location>
</feature>
<sequence>MSLITRPSFVSLILSVIFLSSFSCKGAEVEDVNFIGKDSSKYASPNDPNAKALLSDIAKQSDVYSSFRGEFTMNIQVFVPKKDKFTVDGKIFFSKNSGLVKIQLMDTFFGLVFSELIASPTEIKIKSSGSDQIVTQPMGDLMLQDPNTKKSIQLPFPVIYQYLTGSFSSEITSPKARFLMKENRILLEKKDGVYEYFFESAQLNRIELVSPARGLKAISLVKEKDTKLIHPPKSILTKVTPIGEEKENVLILIGMKKTVKTEVSDSVFKF</sequence>
<reference evidence="2" key="1">
    <citation type="journal article" date="2019" name="PLoS Negl. Trop. Dis.">
        <title>Revisiting the worldwide diversity of Leptospira species in the environment.</title>
        <authorList>
            <person name="Vincent A.T."/>
            <person name="Schiettekatte O."/>
            <person name="Bourhy P."/>
            <person name="Veyrier F.J."/>
            <person name="Picardeau M."/>
        </authorList>
    </citation>
    <scope>NUCLEOTIDE SEQUENCE [LARGE SCALE GENOMIC DNA]</scope>
    <source>
        <strain evidence="2">201300427</strain>
    </source>
</reference>
<proteinExistence type="predicted"/>
<accession>A0A4R9LWZ5</accession>
<protein>
    <recommendedName>
        <fullName evidence="4">DUF4292 domain-containing protein</fullName>
    </recommendedName>
</protein>
<name>A0A4R9LWZ5_9LEPT</name>
<dbReference type="OrthoDB" id="339055at2"/>
<evidence type="ECO:0008006" key="4">
    <source>
        <dbReference type="Google" id="ProtNLM"/>
    </source>
</evidence>
<evidence type="ECO:0000313" key="2">
    <source>
        <dbReference type="EMBL" id="TGN18172.1"/>
    </source>
</evidence>
<dbReference type="RefSeq" id="WP_135760859.1">
    <property type="nucleotide sequence ID" value="NZ_RQHW01000047.1"/>
</dbReference>
<gene>
    <name evidence="2" type="ORF">EHS15_12205</name>
</gene>
<feature type="chain" id="PRO_5020346908" description="DUF4292 domain-containing protein" evidence="1">
    <location>
        <begin position="27"/>
        <end position="270"/>
    </location>
</feature>
<dbReference type="EMBL" id="RQHW01000047">
    <property type="protein sequence ID" value="TGN18172.1"/>
    <property type="molecule type" value="Genomic_DNA"/>
</dbReference>
<keyword evidence="3" id="KW-1185">Reference proteome</keyword>
<dbReference type="Proteomes" id="UP000298058">
    <property type="component" value="Unassembled WGS sequence"/>
</dbReference>
<organism evidence="2 3">
    <name type="scientific">Leptospira idonii</name>
    <dbReference type="NCBI Taxonomy" id="1193500"/>
    <lineage>
        <taxon>Bacteria</taxon>
        <taxon>Pseudomonadati</taxon>
        <taxon>Spirochaetota</taxon>
        <taxon>Spirochaetia</taxon>
        <taxon>Leptospirales</taxon>
        <taxon>Leptospiraceae</taxon>
        <taxon>Leptospira</taxon>
    </lineage>
</organism>
<comment type="caution">
    <text evidence="2">The sequence shown here is derived from an EMBL/GenBank/DDBJ whole genome shotgun (WGS) entry which is preliminary data.</text>
</comment>
<evidence type="ECO:0000313" key="3">
    <source>
        <dbReference type="Proteomes" id="UP000298058"/>
    </source>
</evidence>
<evidence type="ECO:0000256" key="1">
    <source>
        <dbReference type="SAM" id="SignalP"/>
    </source>
</evidence>
<dbReference type="PROSITE" id="PS51257">
    <property type="entry name" value="PROKAR_LIPOPROTEIN"/>
    <property type="match status" value="1"/>
</dbReference>
<dbReference type="AlphaFoldDB" id="A0A4R9LWZ5"/>